<dbReference type="SUPFAM" id="SSF53335">
    <property type="entry name" value="S-adenosyl-L-methionine-dependent methyltransferases"/>
    <property type="match status" value="1"/>
</dbReference>
<evidence type="ECO:0000313" key="8">
    <source>
        <dbReference type="EMBL" id="ELR68927.1"/>
    </source>
</evidence>
<evidence type="ECO:0000256" key="3">
    <source>
        <dbReference type="ARBA" id="ARBA00022679"/>
    </source>
</evidence>
<dbReference type="GO" id="GO:0005737">
    <property type="term" value="C:cytoplasm"/>
    <property type="evidence" value="ECO:0007669"/>
    <property type="project" value="UniProtKB-SubCell"/>
</dbReference>
<dbReference type="GO" id="GO:0016430">
    <property type="term" value="F:tRNA (adenine-N6)-methyltransferase activity"/>
    <property type="evidence" value="ECO:0007669"/>
    <property type="project" value="UniProtKB-UniRule"/>
</dbReference>
<dbReference type="HAMAP" id="MF_01872">
    <property type="entry name" value="tRNA_methyltr_YfiC"/>
    <property type="match status" value="1"/>
</dbReference>
<evidence type="ECO:0000256" key="4">
    <source>
        <dbReference type="ARBA" id="ARBA00022691"/>
    </source>
</evidence>
<evidence type="ECO:0000256" key="2">
    <source>
        <dbReference type="ARBA" id="ARBA00022603"/>
    </source>
</evidence>
<dbReference type="Proteomes" id="UP000011135">
    <property type="component" value="Unassembled WGS sequence"/>
</dbReference>
<dbReference type="InterPro" id="IPR050210">
    <property type="entry name" value="tRNA_Adenine-N(6)_MTase"/>
</dbReference>
<accession>L8JNH7</accession>
<dbReference type="InterPro" id="IPR022882">
    <property type="entry name" value="tRNA_adenine-N6_MeTrfase"/>
</dbReference>
<dbReference type="OrthoDB" id="5383291at2"/>
<dbReference type="STRING" id="1237149.C900_05620"/>
<dbReference type="EC" id="2.1.1.223" evidence="6"/>
<comment type="subcellular location">
    <subcellularLocation>
        <location evidence="6">Cytoplasm</location>
    </subcellularLocation>
</comment>
<dbReference type="GO" id="GO:0003676">
    <property type="term" value="F:nucleic acid binding"/>
    <property type="evidence" value="ECO:0007669"/>
    <property type="project" value="InterPro"/>
</dbReference>
<dbReference type="GO" id="GO:0008033">
    <property type="term" value="P:tRNA processing"/>
    <property type="evidence" value="ECO:0007669"/>
    <property type="project" value="UniProtKB-UniRule"/>
</dbReference>
<protein>
    <recommendedName>
        <fullName evidence="6">tRNA1(Val) (adenine(37)-N6)-methyltransferase</fullName>
        <ecNumber evidence="6">2.1.1.223</ecNumber>
    </recommendedName>
    <alternativeName>
        <fullName evidence="6">tRNA m6A37 methyltransferase</fullName>
    </alternativeName>
</protein>
<organism evidence="8 9">
    <name type="scientific">Fulvivirga imtechensis AK7</name>
    <dbReference type="NCBI Taxonomy" id="1237149"/>
    <lineage>
        <taxon>Bacteria</taxon>
        <taxon>Pseudomonadati</taxon>
        <taxon>Bacteroidota</taxon>
        <taxon>Cytophagia</taxon>
        <taxon>Cytophagales</taxon>
        <taxon>Fulvivirgaceae</taxon>
        <taxon>Fulvivirga</taxon>
    </lineage>
</organism>
<dbReference type="CDD" id="cd02440">
    <property type="entry name" value="AdoMet_MTases"/>
    <property type="match status" value="1"/>
</dbReference>
<sequence>MSRRKDRFDFKQFSITQKHTAMKVGTDGVVLGAWVDLTAARTILDIGTGTGLVALMTAQRAAKAQIDAIEIDPIAAEEAKCNASQSPWNDRIKIMHGKAQDYARASAKKYDVIVSNPPYFSAGTLSPHARRHQARHDAELTLDELLKVTNQLLAPEGALSVVIPAQKRDELLALAREEQLFASRETAFFPKKAKPVERWLLELKRTPVSVVKDELIQYHDNGQWSKDYISLTQDFYLKL</sequence>
<keyword evidence="3 6" id="KW-0808">Transferase</keyword>
<gene>
    <name evidence="8" type="ORF">C900_05620</name>
</gene>
<dbReference type="Gene3D" id="3.40.50.150">
    <property type="entry name" value="Vaccinia Virus protein VP39"/>
    <property type="match status" value="1"/>
</dbReference>
<reference evidence="8 9" key="1">
    <citation type="submission" date="2012-12" db="EMBL/GenBank/DDBJ databases">
        <title>Genome assembly of Fulvivirga imtechensis AK7.</title>
        <authorList>
            <person name="Nupur N."/>
            <person name="Khatri I."/>
            <person name="Kumar R."/>
            <person name="Subramanian S."/>
            <person name="Pinnaka A."/>
        </authorList>
    </citation>
    <scope>NUCLEOTIDE SEQUENCE [LARGE SCALE GENOMIC DNA]</scope>
    <source>
        <strain evidence="8 9">AK7</strain>
    </source>
</reference>
<dbReference type="PATRIC" id="fig|1237149.3.peg.5000"/>
<dbReference type="InterPro" id="IPR002052">
    <property type="entry name" value="DNA_methylase_N6_adenine_CS"/>
</dbReference>
<evidence type="ECO:0000256" key="6">
    <source>
        <dbReference type="HAMAP-Rule" id="MF_01872"/>
    </source>
</evidence>
<feature type="domain" description="Methyltransferase small" evidence="7">
    <location>
        <begin position="38"/>
        <end position="167"/>
    </location>
</feature>
<comment type="caution">
    <text evidence="8">The sequence shown here is derived from an EMBL/GenBank/DDBJ whole genome shotgun (WGS) entry which is preliminary data.</text>
</comment>
<evidence type="ECO:0000256" key="5">
    <source>
        <dbReference type="ARBA" id="ARBA00022694"/>
    </source>
</evidence>
<comment type="function">
    <text evidence="6">Specifically methylates the adenine in position 37 of tRNA(1)(Val) (anticodon cmo5UAC).</text>
</comment>
<keyword evidence="1 6" id="KW-0963">Cytoplasm</keyword>
<evidence type="ECO:0000256" key="1">
    <source>
        <dbReference type="ARBA" id="ARBA00022490"/>
    </source>
</evidence>
<dbReference type="EMBL" id="AMZN01000087">
    <property type="protein sequence ID" value="ELR68927.1"/>
    <property type="molecule type" value="Genomic_DNA"/>
</dbReference>
<dbReference type="InterPro" id="IPR029063">
    <property type="entry name" value="SAM-dependent_MTases_sf"/>
</dbReference>
<keyword evidence="2 6" id="KW-0489">Methyltransferase</keyword>
<dbReference type="Pfam" id="PF05175">
    <property type="entry name" value="MTS"/>
    <property type="match status" value="1"/>
</dbReference>
<evidence type="ECO:0000313" key="9">
    <source>
        <dbReference type="Proteomes" id="UP000011135"/>
    </source>
</evidence>
<dbReference type="AlphaFoldDB" id="L8JNH7"/>
<name>L8JNH7_9BACT</name>
<proteinExistence type="inferred from homology"/>
<keyword evidence="9" id="KW-1185">Reference proteome</keyword>
<dbReference type="eggNOG" id="COG4123">
    <property type="taxonomic scope" value="Bacteria"/>
</dbReference>
<dbReference type="PANTHER" id="PTHR47739">
    <property type="entry name" value="TRNA1(VAL) (ADENINE(37)-N6)-METHYLTRANSFERASE"/>
    <property type="match status" value="1"/>
</dbReference>
<evidence type="ECO:0000259" key="7">
    <source>
        <dbReference type="Pfam" id="PF05175"/>
    </source>
</evidence>
<keyword evidence="5 6" id="KW-0819">tRNA processing</keyword>
<dbReference type="PROSITE" id="PS00092">
    <property type="entry name" value="N6_MTASE"/>
    <property type="match status" value="1"/>
</dbReference>
<comment type="catalytic activity">
    <reaction evidence="6">
        <text>adenosine(37) in tRNA1(Val) + S-adenosyl-L-methionine = N(6)-methyladenosine(37) in tRNA1(Val) + S-adenosyl-L-homocysteine + H(+)</text>
        <dbReference type="Rhea" id="RHEA:43160"/>
        <dbReference type="Rhea" id="RHEA-COMP:10369"/>
        <dbReference type="Rhea" id="RHEA-COMP:10370"/>
        <dbReference type="ChEBI" id="CHEBI:15378"/>
        <dbReference type="ChEBI" id="CHEBI:57856"/>
        <dbReference type="ChEBI" id="CHEBI:59789"/>
        <dbReference type="ChEBI" id="CHEBI:74411"/>
        <dbReference type="ChEBI" id="CHEBI:74449"/>
        <dbReference type="EC" id="2.1.1.223"/>
    </reaction>
</comment>
<dbReference type="InterPro" id="IPR007848">
    <property type="entry name" value="Small_mtfrase_dom"/>
</dbReference>
<dbReference type="GO" id="GO:0032259">
    <property type="term" value="P:methylation"/>
    <property type="evidence" value="ECO:0007669"/>
    <property type="project" value="UniProtKB-KW"/>
</dbReference>
<comment type="similarity">
    <text evidence="6">Belongs to the methyltransferase superfamily. tRNA (adenine-N(6)-)-methyltransferase family.</text>
</comment>
<dbReference type="PANTHER" id="PTHR47739:SF1">
    <property type="entry name" value="TRNA1(VAL) (ADENINE(37)-N6)-METHYLTRANSFERASE"/>
    <property type="match status" value="1"/>
</dbReference>
<keyword evidence="4 6" id="KW-0949">S-adenosyl-L-methionine</keyword>
<dbReference type="RefSeq" id="WP_009582728.1">
    <property type="nucleotide sequence ID" value="NZ_AMZN01000087.1"/>
</dbReference>